<dbReference type="VEuPathDB" id="TriTrypDB:TcIL3000_0_48090"/>
<evidence type="ECO:0000313" key="6">
    <source>
        <dbReference type="Proteomes" id="UP000000702"/>
    </source>
</evidence>
<dbReference type="InterPro" id="IPR013128">
    <property type="entry name" value="Peptidase_C1A"/>
</dbReference>
<dbReference type="EMBL" id="CAEQ01001407">
    <property type="protein sequence ID" value="CCD14149.1"/>
    <property type="molecule type" value="Genomic_DNA"/>
</dbReference>
<dbReference type="InterPro" id="IPR038765">
    <property type="entry name" value="Papain-like_cys_pep_sf"/>
</dbReference>
<dbReference type="Pfam" id="PF00112">
    <property type="entry name" value="Peptidase_C1"/>
    <property type="match status" value="1"/>
</dbReference>
<evidence type="ECO:0000256" key="1">
    <source>
        <dbReference type="ARBA" id="ARBA00008455"/>
    </source>
</evidence>
<feature type="chain" id="PRO_5018651978" evidence="3">
    <location>
        <begin position="20"/>
        <end position="337"/>
    </location>
</feature>
<protein>
    <submittedName>
        <fullName evidence="5">WGS project CAEQ00000000 data, annotated contig 1949</fullName>
    </submittedName>
</protein>
<dbReference type="GO" id="GO:0006508">
    <property type="term" value="P:proteolysis"/>
    <property type="evidence" value="ECO:0007669"/>
    <property type="project" value="InterPro"/>
</dbReference>
<dbReference type="SUPFAM" id="SSF54001">
    <property type="entry name" value="Cysteine proteinases"/>
    <property type="match status" value="1"/>
</dbReference>
<dbReference type="Proteomes" id="UP000000702">
    <property type="component" value="Unassembled WGS sequence"/>
</dbReference>
<comment type="function">
    <text evidence="2">Thiol protease which is required for parasite excystation and invasion of the proximal small intestine of the human host.</text>
</comment>
<evidence type="ECO:0000256" key="2">
    <source>
        <dbReference type="ARBA" id="ARBA00060028"/>
    </source>
</evidence>
<comment type="caution">
    <text evidence="5">The sequence shown here is derived from an EMBL/GenBank/DDBJ whole genome shotgun (WGS) entry which is preliminary data.</text>
</comment>
<dbReference type="GO" id="GO:0008234">
    <property type="term" value="F:cysteine-type peptidase activity"/>
    <property type="evidence" value="ECO:0007669"/>
    <property type="project" value="InterPro"/>
</dbReference>
<dbReference type="InterPro" id="IPR000668">
    <property type="entry name" value="Peptidase_C1A_C"/>
</dbReference>
<reference evidence="6" key="1">
    <citation type="submission" date="2011-07" db="EMBL/GenBank/DDBJ databases">
        <title>Divergent evolution of antigenic variation in African trypanosomes.</title>
        <authorList>
            <person name="Jackson A.P."/>
            <person name="Berry A."/>
            <person name="Allison H.C."/>
            <person name="Burton P."/>
            <person name="Anderson J."/>
            <person name="Aslett M."/>
            <person name="Brown R."/>
            <person name="Corton N."/>
            <person name="Harris D."/>
            <person name="Hauser H."/>
            <person name="Gamble J."/>
            <person name="Gilderthorp R."/>
            <person name="McQuillan J."/>
            <person name="Quail M.A."/>
            <person name="Sanders M."/>
            <person name="Van Tonder A."/>
            <person name="Ginger M.L."/>
            <person name="Donelson J.E."/>
            <person name="Field M.C."/>
            <person name="Barry J.D."/>
            <person name="Berriman M."/>
            <person name="Hertz-Fowler C."/>
        </authorList>
    </citation>
    <scope>NUCLEOTIDE SEQUENCE [LARGE SCALE GENOMIC DNA]</scope>
    <source>
        <strain evidence="6">IL3000</strain>
    </source>
</reference>
<dbReference type="SMART" id="SM00645">
    <property type="entry name" value="Pept_C1"/>
    <property type="match status" value="1"/>
</dbReference>
<dbReference type="Gene3D" id="3.90.70.10">
    <property type="entry name" value="Cysteine proteinases"/>
    <property type="match status" value="1"/>
</dbReference>
<dbReference type="FunFam" id="3.90.70.10:FF:000096">
    <property type="entry name" value="Cathepsin B-like cysteine protease"/>
    <property type="match status" value="1"/>
</dbReference>
<dbReference type="AlphaFoldDB" id="F9WA93"/>
<evidence type="ECO:0000256" key="3">
    <source>
        <dbReference type="SAM" id="SignalP"/>
    </source>
</evidence>
<gene>
    <name evidence="5" type="ORF">TCIL3000_0_48090</name>
</gene>
<evidence type="ECO:0000313" key="5">
    <source>
        <dbReference type="EMBL" id="CCD14149.1"/>
    </source>
</evidence>
<dbReference type="CDD" id="cd02620">
    <property type="entry name" value="Peptidase_C1A_CathepsinB"/>
    <property type="match status" value="1"/>
</dbReference>
<name>F9WA93_TRYCI</name>
<dbReference type="OMA" id="WANCTFL"/>
<comment type="similarity">
    <text evidence="1">Belongs to the peptidase C1 family.</text>
</comment>
<dbReference type="PANTHER" id="PTHR12411">
    <property type="entry name" value="CYSTEINE PROTEASE FAMILY C1-RELATED"/>
    <property type="match status" value="1"/>
</dbReference>
<feature type="signal peptide" evidence="3">
    <location>
        <begin position="1"/>
        <end position="19"/>
    </location>
</feature>
<accession>F9WA93</accession>
<organism evidence="5 6">
    <name type="scientific">Trypanosoma congolense (strain IL3000)</name>
    <dbReference type="NCBI Taxonomy" id="1068625"/>
    <lineage>
        <taxon>Eukaryota</taxon>
        <taxon>Discoba</taxon>
        <taxon>Euglenozoa</taxon>
        <taxon>Kinetoplastea</taxon>
        <taxon>Metakinetoplastina</taxon>
        <taxon>Trypanosomatida</taxon>
        <taxon>Trypanosomatidae</taxon>
        <taxon>Trypanosoma</taxon>
        <taxon>Nannomonas</taxon>
    </lineage>
</organism>
<keyword evidence="3" id="KW-0732">Signal</keyword>
<proteinExistence type="inferred from homology"/>
<evidence type="ECO:0000259" key="4">
    <source>
        <dbReference type="SMART" id="SM00645"/>
    </source>
</evidence>
<keyword evidence="6" id="KW-1185">Reference proteome</keyword>
<sequence>MRAFVVVLSSFAATLVALGASALLAKDAPVLTKTFVDHINQLNGGMWRAVYNGKMQNITFSEAKRLTGARIQKSSALPPARFTEEQLRTKLPETFDAAEHWPHCPTIREIADQSECRASWAVSTASAISDRYCTVGKGKQLRISAAHLLSCCKDCGDGCKGGFPGFAWRYYVEYGITSSSCQPYPFPRCEHQGAQGNKTPCSKYNFDTPKCNATCTDKAIPLIKYRGNATYLLLHGEEDYKRELYFNGPFVAVFYVYTDLFAYKSGVYRHVDGDFLGGTAVKVVGWGKLNGTPYWKLANSWDTDWGMGGYLLILRGNNECNIEHLGFAGTPEASQLT</sequence>
<reference evidence="5 6" key="2">
    <citation type="journal article" date="2012" name="Proc. Natl. Acad. Sci. U.S.A.">
        <title>Antigenic diversity is generated by distinct evolutionary mechanisms in African trypanosome species.</title>
        <authorList>
            <person name="Jackson A.P."/>
            <person name="Berry A."/>
            <person name="Aslett M."/>
            <person name="Allison H.C."/>
            <person name="Burton P."/>
            <person name="Vavrova-Anderson J."/>
            <person name="Brown R."/>
            <person name="Browne H."/>
            <person name="Corton N."/>
            <person name="Hauser H."/>
            <person name="Gamble J."/>
            <person name="Gilderthorp R."/>
            <person name="Marcello L."/>
            <person name="McQuillan J."/>
            <person name="Otto T.D."/>
            <person name="Quail M.A."/>
            <person name="Sanders M.J."/>
            <person name="van Tonder A."/>
            <person name="Ginger M.L."/>
            <person name="Field M.C."/>
            <person name="Barry J.D."/>
            <person name="Hertz-Fowler C."/>
            <person name="Berriman M."/>
        </authorList>
    </citation>
    <scope>NUCLEOTIDE SEQUENCE [LARGE SCALE GENOMIC DNA]</scope>
    <source>
        <strain evidence="5 6">IL3000</strain>
    </source>
</reference>
<dbReference type="MEROPS" id="C01.098"/>
<feature type="domain" description="Peptidase C1A papain C-terminal" evidence="4">
    <location>
        <begin position="91"/>
        <end position="330"/>
    </location>
</feature>